<evidence type="ECO:0000256" key="1">
    <source>
        <dbReference type="SAM" id="MobiDB-lite"/>
    </source>
</evidence>
<sequence>MRNIFKPQKVAGKEETKSDFYKRCSHTYTSKYPFLTKVQIKAKVNIAWKKLQKKRKSLEEIDVGKNDNLDVSSESSASQCSRDAVVPSPEILNDEDLDKLECSSNSTSVKEVMDIPDTPESGLSPSGKENISPVILEGGKIQDVVDSCTTEDVVSEDIEMIEISNPLTKAPHQNFMKEIELIENAESDIGDDIEFKVTCKTQTEQQSKSLNEDKKSVECSQHEDSGLGEKHIDSKLDDCLDVENRIDLEESSSKNVSALVESDRESNIVDLGEDEKSLHNIQCSTDNNFKLDLRTVEKQNDIEVTEILDSPPENQKVDNDDDFANEELSGNKPGQVTHKNSENTQESVHLNNEKNDEEFTLKNNESCVGTGLNNGKSEEISDASDVKQLKNEDSKNELSSNERDNSNEPIDGDVKKQPIRKNENNILEREQQIESKLTNGDVKLSSLDKTQNQCLINRNQFFSDILNQTEDLDDRNQALTVDVAKDECRNQPFDEGDSGFLTDLFSKRDGNRPPVKTNDATGRSLLMVSNNNNGRKIEEFDMLGNEDDIFA</sequence>
<accession>A0A7M6DMS2</accession>
<feature type="compositionally biased region" description="Basic and acidic residues" evidence="1">
    <location>
        <begin position="210"/>
        <end position="230"/>
    </location>
</feature>
<feature type="compositionally biased region" description="Polar residues" evidence="1">
    <location>
        <begin position="332"/>
        <end position="350"/>
    </location>
</feature>
<organism evidence="2 3">
    <name type="scientific">Clytia hemisphaerica</name>
    <dbReference type="NCBI Taxonomy" id="252671"/>
    <lineage>
        <taxon>Eukaryota</taxon>
        <taxon>Metazoa</taxon>
        <taxon>Cnidaria</taxon>
        <taxon>Hydrozoa</taxon>
        <taxon>Hydroidolina</taxon>
        <taxon>Leptothecata</taxon>
        <taxon>Obeliida</taxon>
        <taxon>Clytiidae</taxon>
        <taxon>Clytia</taxon>
    </lineage>
</organism>
<feature type="compositionally biased region" description="Basic and acidic residues" evidence="1">
    <location>
        <begin position="351"/>
        <end position="360"/>
    </location>
</feature>
<proteinExistence type="predicted"/>
<feature type="region of interest" description="Disordered" evidence="1">
    <location>
        <begin position="206"/>
        <end position="230"/>
    </location>
</feature>
<evidence type="ECO:0000313" key="3">
    <source>
        <dbReference type="Proteomes" id="UP000594262"/>
    </source>
</evidence>
<dbReference type="EnsemblMetazoa" id="CLYHEMT016752.1">
    <property type="protein sequence ID" value="CLYHEMP016752.1"/>
    <property type="gene ID" value="CLYHEMG016752"/>
</dbReference>
<feature type="region of interest" description="Disordered" evidence="1">
    <location>
        <begin position="502"/>
        <end position="521"/>
    </location>
</feature>
<keyword evidence="3" id="KW-1185">Reference proteome</keyword>
<feature type="compositionally biased region" description="Basic and acidic residues" evidence="1">
    <location>
        <begin position="376"/>
        <end position="424"/>
    </location>
</feature>
<protein>
    <submittedName>
        <fullName evidence="2">Uncharacterized protein</fullName>
    </submittedName>
</protein>
<dbReference type="RefSeq" id="XP_066927903.1">
    <property type="nucleotide sequence ID" value="XM_067071802.1"/>
</dbReference>
<evidence type="ECO:0000313" key="2">
    <source>
        <dbReference type="EnsemblMetazoa" id="CLYHEMP016752.1"/>
    </source>
</evidence>
<feature type="region of interest" description="Disordered" evidence="1">
    <location>
        <begin position="108"/>
        <end position="129"/>
    </location>
</feature>
<reference evidence="2" key="1">
    <citation type="submission" date="2021-01" db="UniProtKB">
        <authorList>
            <consortium name="EnsemblMetazoa"/>
        </authorList>
    </citation>
    <scope>IDENTIFICATION</scope>
</reference>
<feature type="compositionally biased region" description="Polar residues" evidence="1">
    <location>
        <begin position="361"/>
        <end position="375"/>
    </location>
</feature>
<dbReference type="Proteomes" id="UP000594262">
    <property type="component" value="Unplaced"/>
</dbReference>
<feature type="compositionally biased region" description="Polar residues" evidence="1">
    <location>
        <begin position="69"/>
        <end position="81"/>
    </location>
</feature>
<dbReference type="GeneID" id="136815361"/>
<feature type="region of interest" description="Disordered" evidence="1">
    <location>
        <begin position="306"/>
        <end position="424"/>
    </location>
</feature>
<feature type="region of interest" description="Disordered" evidence="1">
    <location>
        <begin position="67"/>
        <end position="88"/>
    </location>
</feature>
<dbReference type="AlphaFoldDB" id="A0A7M6DMS2"/>
<name>A0A7M6DMS2_9CNID</name>